<protein>
    <submittedName>
        <fullName evidence="3">SH3 domain-containing protein</fullName>
    </submittedName>
</protein>
<gene>
    <name evidence="3" type="ORF">ATK74_2423</name>
</gene>
<dbReference type="Pfam" id="PF26571">
    <property type="entry name" value="VldE"/>
    <property type="match status" value="1"/>
</dbReference>
<dbReference type="OrthoDB" id="2989771at2"/>
<keyword evidence="1" id="KW-1133">Transmembrane helix</keyword>
<dbReference type="SMART" id="SM00287">
    <property type="entry name" value="SH3b"/>
    <property type="match status" value="1"/>
</dbReference>
<evidence type="ECO:0000313" key="4">
    <source>
        <dbReference type="Proteomes" id="UP000226079"/>
    </source>
</evidence>
<evidence type="ECO:0000259" key="2">
    <source>
        <dbReference type="PROSITE" id="PS51781"/>
    </source>
</evidence>
<feature type="transmembrane region" description="Helical" evidence="1">
    <location>
        <begin position="37"/>
        <end position="60"/>
    </location>
</feature>
<reference evidence="3 4" key="1">
    <citation type="submission" date="2017-10" db="EMBL/GenBank/DDBJ databases">
        <title>Sequencing the genomes of 1000 actinobacteria strains.</title>
        <authorList>
            <person name="Klenk H.-P."/>
        </authorList>
    </citation>
    <scope>NUCLEOTIDE SEQUENCE [LARGE SCALE GENOMIC DNA]</scope>
    <source>
        <strain evidence="3 4">DSM 15597</strain>
    </source>
</reference>
<proteinExistence type="predicted"/>
<keyword evidence="1" id="KW-0472">Membrane</keyword>
<feature type="domain" description="SH3b" evidence="2">
    <location>
        <begin position="107"/>
        <end position="170"/>
    </location>
</feature>
<dbReference type="Gene3D" id="2.30.30.40">
    <property type="entry name" value="SH3 Domains"/>
    <property type="match status" value="1"/>
</dbReference>
<comment type="caution">
    <text evidence="3">The sequence shown here is derived from an EMBL/GenBank/DDBJ whole genome shotgun (WGS) entry which is preliminary data.</text>
</comment>
<evidence type="ECO:0000256" key="1">
    <source>
        <dbReference type="SAM" id="Phobius"/>
    </source>
</evidence>
<organism evidence="3 4">
    <name type="scientific">Propionicimonas paludicola</name>
    <dbReference type="NCBI Taxonomy" id="185243"/>
    <lineage>
        <taxon>Bacteria</taxon>
        <taxon>Bacillati</taxon>
        <taxon>Actinomycetota</taxon>
        <taxon>Actinomycetes</taxon>
        <taxon>Propionibacteriales</taxon>
        <taxon>Nocardioidaceae</taxon>
        <taxon>Propionicimonas</taxon>
    </lineage>
</organism>
<dbReference type="EMBL" id="PDJC01000001">
    <property type="protein sequence ID" value="PFG17846.1"/>
    <property type="molecule type" value="Genomic_DNA"/>
</dbReference>
<name>A0A2A9CUM9_9ACTN</name>
<dbReference type="Pfam" id="PF08239">
    <property type="entry name" value="SH3_3"/>
    <property type="match status" value="1"/>
</dbReference>
<dbReference type="Proteomes" id="UP000226079">
    <property type="component" value="Unassembled WGS sequence"/>
</dbReference>
<dbReference type="PROSITE" id="PS51781">
    <property type="entry name" value="SH3B"/>
    <property type="match status" value="1"/>
</dbReference>
<dbReference type="RefSeq" id="WP_143483660.1">
    <property type="nucleotide sequence ID" value="NZ_PDJC01000001.1"/>
</dbReference>
<dbReference type="InterPro" id="IPR058593">
    <property type="entry name" value="ARB_07466-like_C"/>
</dbReference>
<sequence>MAYQARRIVEAEQPDVAVPSAPRRGARRAKGLRARPAAQGVVGLVGLAVLATSGAIVLGVNGGSAAAAGSSPSAVIAEPTLTARALTADSLAAPAAVRQVVAPVVVSKTRLYSTGSLNVRAEADTSAKLLGSISRGAKISATSSVEGKYRQIEFEDGYGWVLAASLSDESDSPVPDGTTMDPCPRGSAVENRLRPKTIYIYRSVCPLFPEINSFGGWRAGGRQFHKNGRALDLMLTTHVESKLGWRITKYLIAHYREFNIDHIIFEQQIWTPSNQRWRKMVDRGSLNANHFNHVHVAIKA</sequence>
<keyword evidence="4" id="KW-1185">Reference proteome</keyword>
<evidence type="ECO:0000313" key="3">
    <source>
        <dbReference type="EMBL" id="PFG17846.1"/>
    </source>
</evidence>
<accession>A0A2A9CUM9</accession>
<dbReference type="InterPro" id="IPR003646">
    <property type="entry name" value="SH3-like_bac-type"/>
</dbReference>
<dbReference type="AlphaFoldDB" id="A0A2A9CUM9"/>
<keyword evidence="1" id="KW-0812">Transmembrane</keyword>